<keyword evidence="4" id="KW-1185">Reference proteome</keyword>
<dbReference type="GO" id="GO:0016787">
    <property type="term" value="F:hydrolase activity"/>
    <property type="evidence" value="ECO:0007669"/>
    <property type="project" value="UniProtKB-KW"/>
</dbReference>
<dbReference type="InterPro" id="IPR029058">
    <property type="entry name" value="AB_hydrolase_fold"/>
</dbReference>
<name>A0A8E6B8A3_9BACT</name>
<dbReference type="InterPro" id="IPR050300">
    <property type="entry name" value="GDXG_lipolytic_enzyme"/>
</dbReference>
<dbReference type="Gene3D" id="3.40.50.1820">
    <property type="entry name" value="alpha/beta hydrolase"/>
    <property type="match status" value="1"/>
</dbReference>
<accession>A0A8E6B8A3</accession>
<protein>
    <submittedName>
        <fullName evidence="3">Alpha/beta hydrolase</fullName>
    </submittedName>
</protein>
<gene>
    <name evidence="3" type="ORF">KIH39_05285</name>
</gene>
<dbReference type="InterPro" id="IPR049492">
    <property type="entry name" value="BD-FAE-like_dom"/>
</dbReference>
<evidence type="ECO:0000313" key="4">
    <source>
        <dbReference type="Proteomes" id="UP000676194"/>
    </source>
</evidence>
<dbReference type="PANTHER" id="PTHR48081">
    <property type="entry name" value="AB HYDROLASE SUPERFAMILY PROTEIN C4A8.06C"/>
    <property type="match status" value="1"/>
</dbReference>
<evidence type="ECO:0000259" key="2">
    <source>
        <dbReference type="Pfam" id="PF20434"/>
    </source>
</evidence>
<evidence type="ECO:0000256" key="1">
    <source>
        <dbReference type="ARBA" id="ARBA00022801"/>
    </source>
</evidence>
<dbReference type="Pfam" id="PF20434">
    <property type="entry name" value="BD-FAE"/>
    <property type="match status" value="1"/>
</dbReference>
<organism evidence="3 4">
    <name type="scientific">Telmatocola sphagniphila</name>
    <dbReference type="NCBI Taxonomy" id="1123043"/>
    <lineage>
        <taxon>Bacteria</taxon>
        <taxon>Pseudomonadati</taxon>
        <taxon>Planctomycetota</taxon>
        <taxon>Planctomycetia</taxon>
        <taxon>Gemmatales</taxon>
        <taxon>Gemmataceae</taxon>
    </lineage>
</organism>
<dbReference type="AlphaFoldDB" id="A0A8E6B8A3"/>
<dbReference type="SUPFAM" id="SSF53474">
    <property type="entry name" value="alpha/beta-Hydrolases"/>
    <property type="match status" value="1"/>
</dbReference>
<sequence length="280" mass="30809">MALLVMMLLPIWGDRMPGPMPTGKEGMPGIYAYEAPKDKKNGCAVVVCPGGGYGFLAMDHEGKQVANFLNQHGVTVFVLKYRIADKNLKGPIEPAPMLDVQRAIRWARFKSKDYGIDPKRIGVMGFSAGGHLASTAATHFDSGNKEAKDPIDQVSSRPDFAILAYPVISMGPVTHGGSRTNLIGNKPDTKLVEFYSNEKQVTKDTPPTFLVHTEEDKAVKVDNSKLFKEACEKHGVPVQLVTYEKGQHGLGLGNTVKDLPFSKWPDELIKWMNSRKLLDK</sequence>
<evidence type="ECO:0000313" key="3">
    <source>
        <dbReference type="EMBL" id="QVL33329.1"/>
    </source>
</evidence>
<dbReference type="RefSeq" id="WP_213498219.1">
    <property type="nucleotide sequence ID" value="NZ_CP074694.1"/>
</dbReference>
<dbReference type="PANTHER" id="PTHR48081:SF6">
    <property type="entry name" value="PEPTIDASE S9 PROLYL OLIGOPEPTIDASE CATALYTIC DOMAIN-CONTAINING PROTEIN"/>
    <property type="match status" value="1"/>
</dbReference>
<feature type="domain" description="BD-FAE-like" evidence="2">
    <location>
        <begin position="35"/>
        <end position="229"/>
    </location>
</feature>
<dbReference type="EMBL" id="CP074694">
    <property type="protein sequence ID" value="QVL33329.1"/>
    <property type="molecule type" value="Genomic_DNA"/>
</dbReference>
<keyword evidence="1 3" id="KW-0378">Hydrolase</keyword>
<proteinExistence type="predicted"/>
<dbReference type="KEGG" id="tsph:KIH39_05285"/>
<reference evidence="3" key="1">
    <citation type="submission" date="2021-05" db="EMBL/GenBank/DDBJ databases">
        <title>Complete genome sequence of the cellulolytic planctomycete Telmatocola sphagniphila SP2T and characterization of the first cellulase from planctomycetes.</title>
        <authorList>
            <person name="Rakitin A.L."/>
            <person name="Beletsky A.V."/>
            <person name="Naumoff D.G."/>
            <person name="Kulichevskaya I.S."/>
            <person name="Mardanov A.V."/>
            <person name="Ravin N.V."/>
            <person name="Dedysh S.N."/>
        </authorList>
    </citation>
    <scope>NUCLEOTIDE SEQUENCE</scope>
    <source>
        <strain evidence="3">SP2T</strain>
    </source>
</reference>
<dbReference type="Proteomes" id="UP000676194">
    <property type="component" value="Chromosome"/>
</dbReference>